<keyword evidence="19" id="KW-1185">Reference proteome</keyword>
<dbReference type="Pfam" id="PF00060">
    <property type="entry name" value="Lig_chan"/>
    <property type="match status" value="1"/>
</dbReference>
<evidence type="ECO:0000313" key="19">
    <source>
        <dbReference type="Proteomes" id="UP000050741"/>
    </source>
</evidence>
<evidence type="ECO:0000256" key="16">
    <source>
        <dbReference type="SAM" id="MobiDB-lite"/>
    </source>
</evidence>
<keyword evidence="7" id="KW-0770">Synapse</keyword>
<keyword evidence="9 17" id="KW-0472">Membrane</keyword>
<dbReference type="WBParaSite" id="GPLIN_000230200">
    <property type="protein sequence ID" value="GPLIN_000230200"/>
    <property type="gene ID" value="GPLIN_000230200"/>
</dbReference>
<dbReference type="FunFam" id="3.40.190.10:FF:000060">
    <property type="entry name" value="Glutamate receptor ionotropic, kainate 1"/>
    <property type="match status" value="1"/>
</dbReference>
<evidence type="ECO:0000256" key="15">
    <source>
        <dbReference type="ARBA" id="ARBA00034104"/>
    </source>
</evidence>
<comment type="similarity">
    <text evidence="1">Belongs to the glutamate-gated ion channel (TC 1.A.10.1) family.</text>
</comment>
<evidence type="ECO:0000256" key="11">
    <source>
        <dbReference type="ARBA" id="ARBA00023180"/>
    </source>
</evidence>
<keyword evidence="6 17" id="KW-1133">Transmembrane helix</keyword>
<reference evidence="20" key="2">
    <citation type="submission" date="2016-06" db="UniProtKB">
        <authorList>
            <consortium name="WormBaseParasite"/>
        </authorList>
    </citation>
    <scope>IDENTIFICATION</scope>
</reference>
<keyword evidence="8" id="KW-0406">Ion transport</keyword>
<evidence type="ECO:0000256" key="7">
    <source>
        <dbReference type="ARBA" id="ARBA00023018"/>
    </source>
</evidence>
<feature type="transmembrane region" description="Helical" evidence="17">
    <location>
        <begin position="194"/>
        <end position="217"/>
    </location>
</feature>
<dbReference type="Gene3D" id="1.10.287.70">
    <property type="match status" value="1"/>
</dbReference>
<accession>A0A183BNW6</accession>
<name>A0A183BNW6_GLOPA</name>
<feature type="transmembrane region" description="Helical" evidence="17">
    <location>
        <begin position="392"/>
        <end position="414"/>
    </location>
</feature>
<feature type="region of interest" description="Disordered" evidence="16">
    <location>
        <begin position="123"/>
        <end position="144"/>
    </location>
</feature>
<dbReference type="AlphaFoldDB" id="A0A183BNW6"/>
<proteinExistence type="inferred from homology"/>
<dbReference type="SUPFAM" id="SSF81324">
    <property type="entry name" value="Voltage-gated potassium channels"/>
    <property type="match status" value="1"/>
</dbReference>
<feature type="region of interest" description="Disordered" evidence="16">
    <location>
        <begin position="581"/>
        <end position="645"/>
    </location>
</feature>
<evidence type="ECO:0000313" key="20">
    <source>
        <dbReference type="WBParaSite" id="GPLIN_000230200"/>
    </source>
</evidence>
<feature type="transmembrane region" description="Helical" evidence="17">
    <location>
        <begin position="83"/>
        <end position="104"/>
    </location>
</feature>
<evidence type="ECO:0000256" key="17">
    <source>
        <dbReference type="SAM" id="Phobius"/>
    </source>
</evidence>
<keyword evidence="3" id="KW-1003">Cell membrane</keyword>
<feature type="compositionally biased region" description="Basic and acidic residues" evidence="16">
    <location>
        <begin position="127"/>
        <end position="140"/>
    </location>
</feature>
<dbReference type="Proteomes" id="UP000050741">
    <property type="component" value="Unassembled WGS sequence"/>
</dbReference>
<evidence type="ECO:0000256" key="2">
    <source>
        <dbReference type="ARBA" id="ARBA00022448"/>
    </source>
</evidence>
<protein>
    <submittedName>
        <fullName evidence="20">PBPe domain-containing protein</fullName>
    </submittedName>
</protein>
<dbReference type="SUPFAM" id="SSF53850">
    <property type="entry name" value="Periplasmic binding protein-like II"/>
    <property type="match status" value="1"/>
</dbReference>
<evidence type="ECO:0000256" key="14">
    <source>
        <dbReference type="ARBA" id="ARBA00023303"/>
    </source>
</evidence>
<evidence type="ECO:0000256" key="4">
    <source>
        <dbReference type="ARBA" id="ARBA00022692"/>
    </source>
</evidence>
<dbReference type="PANTHER" id="PTHR18966">
    <property type="entry name" value="IONOTROPIC GLUTAMATE RECEPTOR"/>
    <property type="match status" value="1"/>
</dbReference>
<evidence type="ECO:0000256" key="1">
    <source>
        <dbReference type="ARBA" id="ARBA00008685"/>
    </source>
</evidence>
<keyword evidence="11" id="KW-0325">Glycoprotein</keyword>
<evidence type="ECO:0000256" key="6">
    <source>
        <dbReference type="ARBA" id="ARBA00022989"/>
    </source>
</evidence>
<organism evidence="19 20">
    <name type="scientific">Globodera pallida</name>
    <name type="common">Potato cyst nematode worm</name>
    <name type="synonym">Heterodera pallida</name>
    <dbReference type="NCBI Taxonomy" id="36090"/>
    <lineage>
        <taxon>Eukaryota</taxon>
        <taxon>Metazoa</taxon>
        <taxon>Ecdysozoa</taxon>
        <taxon>Nematoda</taxon>
        <taxon>Chromadorea</taxon>
        <taxon>Rhabditida</taxon>
        <taxon>Tylenchina</taxon>
        <taxon>Tylenchomorpha</taxon>
        <taxon>Tylenchoidea</taxon>
        <taxon>Heteroderidae</taxon>
        <taxon>Heteroderinae</taxon>
        <taxon>Globodera</taxon>
    </lineage>
</organism>
<dbReference type="Gene3D" id="3.40.190.10">
    <property type="entry name" value="Periplasmic binding protein-like II"/>
    <property type="match status" value="1"/>
</dbReference>
<evidence type="ECO:0000256" key="5">
    <source>
        <dbReference type="ARBA" id="ARBA00022729"/>
    </source>
</evidence>
<feature type="domain" description="Ionotropic glutamate receptor C-terminal" evidence="18">
    <location>
        <begin position="169"/>
        <end position="357"/>
    </location>
</feature>
<dbReference type="InterPro" id="IPR015683">
    <property type="entry name" value="Ionotropic_Glu_rcpt"/>
</dbReference>
<dbReference type="GO" id="GO:0015276">
    <property type="term" value="F:ligand-gated monoatomic ion channel activity"/>
    <property type="evidence" value="ECO:0007669"/>
    <property type="project" value="InterPro"/>
</dbReference>
<evidence type="ECO:0000259" key="18">
    <source>
        <dbReference type="SMART" id="SM00079"/>
    </source>
</evidence>
<evidence type="ECO:0000256" key="9">
    <source>
        <dbReference type="ARBA" id="ARBA00023136"/>
    </source>
</evidence>
<dbReference type="SMART" id="SM00079">
    <property type="entry name" value="PBPe"/>
    <property type="match status" value="1"/>
</dbReference>
<keyword evidence="13" id="KW-1071">Ligand-gated ion channel</keyword>
<keyword evidence="14" id="KW-0407">Ion channel</keyword>
<keyword evidence="4 17" id="KW-0812">Transmembrane</keyword>
<evidence type="ECO:0000256" key="10">
    <source>
        <dbReference type="ARBA" id="ARBA00023170"/>
    </source>
</evidence>
<keyword evidence="2" id="KW-0813">Transport</keyword>
<keyword evidence="10" id="KW-0675">Receptor</keyword>
<sequence>MAISSSIVVLLFLLLFVLLIIYIAFFFTRWQLHRVSVIDFTLPFMHLGIAILMRRNVADETERSGGTAAGGSNLFTFMEPLSFSVWIALAIAYASVASTMWILAKCSPYEWYEDVTRRDRRRRRWRRDGSRRNEPPKDSRGSVSGIGQEKAFIGAIHHKNQFNILNSLWFAVGSLMQQGSDVIPRAAATRTVAVIWWLFTLILISSYTAQLAAFLTVERMSTPVESSADLAAQQRIKFGTLSNGSTMEFFRESRIPIYERMWSIMQSTAPTVFVNSSREGIARVKAGNYAYMMESTMLEYWIGEDCQLQTIGGLLDSKGYGIALPKGSPLRDIFSRAVLQLQERTIVEALKNKWWKSQHRPRTETSAHFGASPAGACPPGGHSHSSLYRVFGIFYVLFAAILVGLLLAISEFCIESRRRQSLRLGLCLPGRIFGWALAWKGEEEDTVVEETVAKSKLKGSQLYLDTVDQIRDGSGSGGHIWPCAGGSQPDVTRPASCSSTDYDRVSFSLPNEGHGRSSQFVVASAGTCTAPTPLLASSAAGGGPSLSSLDEMDDFITSLRSTPSARQQQKGRQRQELLNCSSLTGSVDTRRRSPPVRQRQMSVPCDEEDQQKHGESLTVPRPPNQRKVSEPNAAGHKRKNSIRGVLSKLSTPSIVIGADQQDFHALQHLIPLTDERLLTRRQSSSQPDLEDYSPN</sequence>
<reference evidence="19" key="1">
    <citation type="submission" date="2014-05" db="EMBL/GenBank/DDBJ databases">
        <title>The genome and life-stage specific transcriptomes of Globodera pallida elucidate key aspects of plant parasitism by a cyst nematode.</title>
        <authorList>
            <person name="Cotton J.A."/>
            <person name="Lilley C.J."/>
            <person name="Jones L.M."/>
            <person name="Kikuchi T."/>
            <person name="Reid A.J."/>
            <person name="Thorpe P."/>
            <person name="Tsai I.J."/>
            <person name="Beasley H."/>
            <person name="Blok V."/>
            <person name="Cock P.J.A."/>
            <person name="Van den Akker S.E."/>
            <person name="Holroyd N."/>
            <person name="Hunt M."/>
            <person name="Mantelin S."/>
            <person name="Naghra H."/>
            <person name="Pain A."/>
            <person name="Palomares-Rius J.E."/>
            <person name="Zarowiecki M."/>
            <person name="Berriman M."/>
            <person name="Jones J.T."/>
            <person name="Urwin P.E."/>
        </authorList>
    </citation>
    <scope>NUCLEOTIDE SEQUENCE [LARGE SCALE GENOMIC DNA]</scope>
    <source>
        <strain evidence="19">Lindley</strain>
    </source>
</reference>
<evidence type="ECO:0000256" key="13">
    <source>
        <dbReference type="ARBA" id="ARBA00023286"/>
    </source>
</evidence>
<evidence type="ECO:0000256" key="8">
    <source>
        <dbReference type="ARBA" id="ARBA00023065"/>
    </source>
</evidence>
<dbReference type="InterPro" id="IPR001320">
    <property type="entry name" value="Iontro_rcpt_C"/>
</dbReference>
<dbReference type="GO" id="GO:0045211">
    <property type="term" value="C:postsynaptic membrane"/>
    <property type="evidence" value="ECO:0007669"/>
    <property type="project" value="UniProtKB-SubCell"/>
</dbReference>
<evidence type="ECO:0000256" key="12">
    <source>
        <dbReference type="ARBA" id="ARBA00023257"/>
    </source>
</evidence>
<keyword evidence="12" id="KW-0628">Postsynaptic cell membrane</keyword>
<keyword evidence="5" id="KW-0732">Signal</keyword>
<comment type="subcellular location">
    <subcellularLocation>
        <location evidence="15">Postsynaptic cell membrane</location>
        <topology evidence="15">Multi-pass membrane protein</topology>
    </subcellularLocation>
</comment>
<evidence type="ECO:0000256" key="3">
    <source>
        <dbReference type="ARBA" id="ARBA00022475"/>
    </source>
</evidence>
<feature type="transmembrane region" description="Helical" evidence="17">
    <location>
        <begin position="6"/>
        <end position="28"/>
    </location>
</feature>